<organism evidence="3 4">
    <name type="scientific">Saccharothrix carnea</name>
    <dbReference type="NCBI Taxonomy" id="1280637"/>
    <lineage>
        <taxon>Bacteria</taxon>
        <taxon>Bacillati</taxon>
        <taxon>Actinomycetota</taxon>
        <taxon>Actinomycetes</taxon>
        <taxon>Pseudonocardiales</taxon>
        <taxon>Pseudonocardiaceae</taxon>
        <taxon>Saccharothrix</taxon>
    </lineage>
</organism>
<accession>A0A2P8I810</accession>
<dbReference type="InterPro" id="IPR043038">
    <property type="entry name" value="VbhA_sf"/>
</dbReference>
<dbReference type="RefSeq" id="WP_106616685.1">
    <property type="nucleotide sequence ID" value="NZ_PYAX01000006.1"/>
</dbReference>
<sequence length="198" mass="22139">MADVHDVAAAVLDATGPESPMKLQKLLYYAQAWHLARYDEPLFNARIEAWRRGPVVPEVYFRHQGRSEVCAWEEGDPGGLTERERGVVRSVVERYGHFSRHELSDMAHDEEPWRAARGDLPESEPSSTPLSHAVMARYFRRLTSDPELAVAEAVANVRLEGQDVSEDAVHAARQVAAGRLGADDAVARRIEALLSRRC</sequence>
<evidence type="ECO:0000313" key="4">
    <source>
        <dbReference type="Proteomes" id="UP000241118"/>
    </source>
</evidence>
<dbReference type="Pfam" id="PF18495">
    <property type="entry name" value="VbhA"/>
    <property type="match status" value="1"/>
</dbReference>
<evidence type="ECO:0000259" key="2">
    <source>
        <dbReference type="Pfam" id="PF18495"/>
    </source>
</evidence>
<feature type="domain" description="Antitoxin VbhA" evidence="2">
    <location>
        <begin position="149"/>
        <end position="188"/>
    </location>
</feature>
<keyword evidence="4" id="KW-1185">Reference proteome</keyword>
<dbReference type="InterPro" id="IPR025272">
    <property type="entry name" value="SocA_Panacea"/>
</dbReference>
<name>A0A2P8I810_SACCR</name>
<evidence type="ECO:0000313" key="3">
    <source>
        <dbReference type="EMBL" id="PSL54601.1"/>
    </source>
</evidence>
<dbReference type="InterPro" id="IPR041535">
    <property type="entry name" value="VbhA"/>
</dbReference>
<dbReference type="Gene3D" id="1.10.8.1050">
    <property type="entry name" value="Antitoxin VbhA-like"/>
    <property type="match status" value="1"/>
</dbReference>
<dbReference type="Pfam" id="PF13274">
    <property type="entry name" value="SocA_Panacea"/>
    <property type="match status" value="1"/>
</dbReference>
<dbReference type="AlphaFoldDB" id="A0A2P8I810"/>
<dbReference type="CDD" id="cd11586">
    <property type="entry name" value="VbhA_like"/>
    <property type="match status" value="1"/>
</dbReference>
<proteinExistence type="predicted"/>
<protein>
    <submittedName>
        <fullName evidence="3">Putative phage-associated protein</fullName>
    </submittedName>
</protein>
<comment type="caution">
    <text evidence="3">The sequence shown here is derived from an EMBL/GenBank/DDBJ whole genome shotgun (WGS) entry which is preliminary data.</text>
</comment>
<dbReference type="Proteomes" id="UP000241118">
    <property type="component" value="Unassembled WGS sequence"/>
</dbReference>
<reference evidence="3 4" key="1">
    <citation type="submission" date="2018-03" db="EMBL/GenBank/DDBJ databases">
        <title>Genomic Encyclopedia of Type Strains, Phase III (KMG-III): the genomes of soil and plant-associated and newly described type strains.</title>
        <authorList>
            <person name="Whitman W."/>
        </authorList>
    </citation>
    <scope>NUCLEOTIDE SEQUENCE [LARGE SCALE GENOMIC DNA]</scope>
    <source>
        <strain evidence="3 4">CGMCC 4.7097</strain>
    </source>
</reference>
<feature type="domain" description="Antitoxin SocA-like Panacea" evidence="1">
    <location>
        <begin position="23"/>
        <end position="113"/>
    </location>
</feature>
<dbReference type="OrthoDB" id="9799173at2"/>
<evidence type="ECO:0000259" key="1">
    <source>
        <dbReference type="Pfam" id="PF13274"/>
    </source>
</evidence>
<dbReference type="InterPro" id="IPR033788">
    <property type="entry name" value="VbhA-like"/>
</dbReference>
<gene>
    <name evidence="3" type="ORF">B0I31_106115</name>
</gene>
<dbReference type="EMBL" id="PYAX01000006">
    <property type="protein sequence ID" value="PSL54601.1"/>
    <property type="molecule type" value="Genomic_DNA"/>
</dbReference>